<dbReference type="GO" id="GO:0005524">
    <property type="term" value="F:ATP binding"/>
    <property type="evidence" value="ECO:0007669"/>
    <property type="project" value="UniProtKB-KW"/>
</dbReference>
<dbReference type="Gene3D" id="1.20.272.10">
    <property type="match status" value="1"/>
</dbReference>
<comment type="function">
    <text evidence="1">DNA-dependent ATPase that plays important roles in cellular responses to stalled DNA replication processes.</text>
</comment>
<name>A0A2J0LPF4_9BACT</name>
<dbReference type="InterPro" id="IPR021886">
    <property type="entry name" value="MgsA_C"/>
</dbReference>
<dbReference type="Gene3D" id="1.10.3710.10">
    <property type="entry name" value="DNA polymerase III clamp loader subunits, C-terminal domain"/>
    <property type="match status" value="1"/>
</dbReference>
<evidence type="ECO:0000259" key="8">
    <source>
        <dbReference type="SMART" id="SM00382"/>
    </source>
</evidence>
<evidence type="ECO:0000256" key="7">
    <source>
        <dbReference type="SAM" id="Coils"/>
    </source>
</evidence>
<dbReference type="GO" id="GO:0006261">
    <property type="term" value="P:DNA-templated DNA replication"/>
    <property type="evidence" value="ECO:0007669"/>
    <property type="project" value="TreeGrafter"/>
</dbReference>
<dbReference type="InterPro" id="IPR008921">
    <property type="entry name" value="DNA_pol3_clamp-load_cplx_C"/>
</dbReference>
<dbReference type="PANTHER" id="PTHR13779:SF7">
    <property type="entry name" value="ATPASE WRNIP1"/>
    <property type="match status" value="1"/>
</dbReference>
<feature type="non-terminal residue" evidence="9">
    <location>
        <position position="1"/>
    </location>
</feature>
<dbReference type="GO" id="GO:0000731">
    <property type="term" value="P:DNA synthesis involved in DNA repair"/>
    <property type="evidence" value="ECO:0007669"/>
    <property type="project" value="TreeGrafter"/>
</dbReference>
<evidence type="ECO:0000313" key="9">
    <source>
        <dbReference type="EMBL" id="PIW66646.1"/>
    </source>
</evidence>
<keyword evidence="5" id="KW-0547">Nucleotide-binding</keyword>
<organism evidence="9 10">
    <name type="scientific">Candidatus Taenaricola geysiri</name>
    <dbReference type="NCBI Taxonomy" id="1974752"/>
    <lineage>
        <taxon>Bacteria</taxon>
        <taxon>Pseudomonadati</taxon>
        <taxon>Candidatus Omnitrophota</taxon>
        <taxon>Candidatus Taenaricola</taxon>
    </lineage>
</organism>
<protein>
    <recommendedName>
        <fullName evidence="3">Replication-associated recombination protein A</fullName>
    </recommendedName>
</protein>
<dbReference type="SUPFAM" id="SSF52540">
    <property type="entry name" value="P-loop containing nucleoside triphosphate hydrolases"/>
    <property type="match status" value="1"/>
</dbReference>
<dbReference type="CDD" id="cd00009">
    <property type="entry name" value="AAA"/>
    <property type="match status" value="1"/>
</dbReference>
<dbReference type="InterPro" id="IPR032423">
    <property type="entry name" value="AAA_assoc_2"/>
</dbReference>
<keyword evidence="4" id="KW-0235">DNA replication</keyword>
<dbReference type="Gene3D" id="1.10.8.60">
    <property type="match status" value="1"/>
</dbReference>
<feature type="coiled-coil region" evidence="7">
    <location>
        <begin position="63"/>
        <end position="90"/>
    </location>
</feature>
<dbReference type="InterPro" id="IPR051314">
    <property type="entry name" value="AAA_ATPase_RarA/MGS1/WRNIP1"/>
</dbReference>
<dbReference type="GO" id="GO:0017116">
    <property type="term" value="F:single-stranded DNA helicase activity"/>
    <property type="evidence" value="ECO:0007669"/>
    <property type="project" value="TreeGrafter"/>
</dbReference>
<keyword evidence="6" id="KW-0067">ATP-binding</keyword>
<dbReference type="InterPro" id="IPR003593">
    <property type="entry name" value="AAA+_ATPase"/>
</dbReference>
<dbReference type="PANTHER" id="PTHR13779">
    <property type="entry name" value="WERNER HELICASE-INTERACTING PROTEIN 1 FAMILY MEMBER"/>
    <property type="match status" value="1"/>
</dbReference>
<sequence length="372" mass="40758">KMRPRQLAEYVGQQHIIGPGKLLTRAIEADRVSSLILYGPPGCGKNCLAYCVSSVTKAFFYELNAVTSNVAELRKAIDAAKKRLQVSGQRTILFVDEIHRFNKAQQDVLMPDVENGTVILIGATTHNPFFSIVSPLLSRSIIFQLEPLKEEDIIVILNNAIKDKERGLGKIPLKVDDEAIKFLAKLSDGDARRALNALEVGALTTPAGKDNKIHYTLKVAEESIQKKAVVYDKDEDGHYDTISAFIKSMRGSDPDAALYWLAKMLYAGEDPRFIARRIVICAAEDVGNADPQALVIANAAMQVSEFVGMPEARIPLAQATVYIACSPKSNASYMGIEKAMEDIKAGRTMDVPRALRDANYAGAKQFGHGEGY</sequence>
<dbReference type="GO" id="GO:0006310">
    <property type="term" value="P:DNA recombination"/>
    <property type="evidence" value="ECO:0007669"/>
    <property type="project" value="InterPro"/>
</dbReference>
<dbReference type="InterPro" id="IPR008824">
    <property type="entry name" value="RuvB-like_N"/>
</dbReference>
<dbReference type="InterPro" id="IPR027417">
    <property type="entry name" value="P-loop_NTPase"/>
</dbReference>
<evidence type="ECO:0000256" key="2">
    <source>
        <dbReference type="ARBA" id="ARBA00008959"/>
    </source>
</evidence>
<feature type="non-terminal residue" evidence="9">
    <location>
        <position position="372"/>
    </location>
</feature>
<dbReference type="Pfam" id="PF05496">
    <property type="entry name" value="RuvB_N"/>
    <property type="match status" value="1"/>
</dbReference>
<reference evidence="9 10" key="1">
    <citation type="submission" date="2017-09" db="EMBL/GenBank/DDBJ databases">
        <title>Depth-based differentiation of microbial function through sediment-hosted aquifers and enrichment of novel symbionts in the deep terrestrial subsurface.</title>
        <authorList>
            <person name="Probst A.J."/>
            <person name="Ladd B."/>
            <person name="Jarett J.K."/>
            <person name="Geller-Mcgrath D.E."/>
            <person name="Sieber C.M."/>
            <person name="Emerson J.B."/>
            <person name="Anantharaman K."/>
            <person name="Thomas B.C."/>
            <person name="Malmstrom R."/>
            <person name="Stieglmeier M."/>
            <person name="Klingl A."/>
            <person name="Woyke T."/>
            <person name="Ryan C.M."/>
            <person name="Banfield J.F."/>
        </authorList>
    </citation>
    <scope>NUCLEOTIDE SEQUENCE [LARGE SCALE GENOMIC DNA]</scope>
    <source>
        <strain evidence="9">CG12_big_fil_rev_8_21_14_0_65_43_15</strain>
    </source>
</reference>
<dbReference type="SUPFAM" id="SSF48019">
    <property type="entry name" value="post-AAA+ oligomerization domain-like"/>
    <property type="match status" value="1"/>
</dbReference>
<dbReference type="EMBL" id="PFGP01000042">
    <property type="protein sequence ID" value="PIW66646.1"/>
    <property type="molecule type" value="Genomic_DNA"/>
</dbReference>
<evidence type="ECO:0000256" key="4">
    <source>
        <dbReference type="ARBA" id="ARBA00022705"/>
    </source>
</evidence>
<feature type="domain" description="AAA+ ATPase" evidence="8">
    <location>
        <begin position="31"/>
        <end position="147"/>
    </location>
</feature>
<dbReference type="Gene3D" id="3.40.50.300">
    <property type="entry name" value="P-loop containing nucleotide triphosphate hydrolases"/>
    <property type="match status" value="1"/>
</dbReference>
<evidence type="ECO:0000256" key="6">
    <source>
        <dbReference type="ARBA" id="ARBA00022840"/>
    </source>
</evidence>
<keyword evidence="7" id="KW-0175">Coiled coil</keyword>
<dbReference type="FunFam" id="3.40.50.300:FF:000137">
    <property type="entry name" value="Replication-associated recombination protein A"/>
    <property type="match status" value="1"/>
</dbReference>
<dbReference type="Pfam" id="PF16193">
    <property type="entry name" value="AAA_assoc_2"/>
    <property type="match status" value="1"/>
</dbReference>
<dbReference type="FunFam" id="1.10.8.60:FF:000029">
    <property type="entry name" value="Replication-associated recombination protein A"/>
    <property type="match status" value="1"/>
</dbReference>
<evidence type="ECO:0000256" key="1">
    <source>
        <dbReference type="ARBA" id="ARBA00002393"/>
    </source>
</evidence>
<dbReference type="SMART" id="SM00382">
    <property type="entry name" value="AAA"/>
    <property type="match status" value="1"/>
</dbReference>
<dbReference type="AlphaFoldDB" id="A0A2J0LPF4"/>
<dbReference type="GO" id="GO:0009378">
    <property type="term" value="F:four-way junction helicase activity"/>
    <property type="evidence" value="ECO:0007669"/>
    <property type="project" value="InterPro"/>
</dbReference>
<dbReference type="FunFam" id="1.20.272.10:FF:000001">
    <property type="entry name" value="Putative AAA family ATPase"/>
    <property type="match status" value="1"/>
</dbReference>
<dbReference type="GO" id="GO:0008047">
    <property type="term" value="F:enzyme activator activity"/>
    <property type="evidence" value="ECO:0007669"/>
    <property type="project" value="TreeGrafter"/>
</dbReference>
<evidence type="ECO:0000313" key="10">
    <source>
        <dbReference type="Proteomes" id="UP000231267"/>
    </source>
</evidence>
<dbReference type="CDD" id="cd18139">
    <property type="entry name" value="HLD_clamp_RarA"/>
    <property type="match status" value="1"/>
</dbReference>
<evidence type="ECO:0000256" key="3">
    <source>
        <dbReference type="ARBA" id="ARBA00020776"/>
    </source>
</evidence>
<evidence type="ECO:0000256" key="5">
    <source>
        <dbReference type="ARBA" id="ARBA00022741"/>
    </source>
</evidence>
<comment type="similarity">
    <text evidence="2">Belongs to the AAA ATPase family. RarA/MGS1/WRNIP1 subfamily.</text>
</comment>
<proteinExistence type="inferred from homology"/>
<comment type="caution">
    <text evidence="9">The sequence shown here is derived from an EMBL/GenBank/DDBJ whole genome shotgun (WGS) entry which is preliminary data.</text>
</comment>
<gene>
    <name evidence="9" type="ORF">COW11_02220</name>
</gene>
<accession>A0A2J0LPF4</accession>
<dbReference type="Pfam" id="PF12002">
    <property type="entry name" value="MgsA_C"/>
    <property type="match status" value="1"/>
</dbReference>
<dbReference type="Proteomes" id="UP000231267">
    <property type="component" value="Unassembled WGS sequence"/>
</dbReference>
<dbReference type="GO" id="GO:0003677">
    <property type="term" value="F:DNA binding"/>
    <property type="evidence" value="ECO:0007669"/>
    <property type="project" value="InterPro"/>
</dbReference>